<evidence type="ECO:0000313" key="3">
    <source>
        <dbReference type="Proteomes" id="UP000195437"/>
    </source>
</evidence>
<feature type="domain" description="Suppressor of fused-like" evidence="1">
    <location>
        <begin position="60"/>
        <end position="215"/>
    </location>
</feature>
<dbReference type="EMBL" id="CP021434">
    <property type="protein sequence ID" value="ARU60075.1"/>
    <property type="molecule type" value="Genomic_DNA"/>
</dbReference>
<gene>
    <name evidence="2" type="ORF">CBW65_02585</name>
</gene>
<organism evidence="2 3">
    <name type="scientific">Tumebacillus avium</name>
    <dbReference type="NCBI Taxonomy" id="1903704"/>
    <lineage>
        <taxon>Bacteria</taxon>
        <taxon>Bacillati</taxon>
        <taxon>Bacillota</taxon>
        <taxon>Bacilli</taxon>
        <taxon>Bacillales</taxon>
        <taxon>Alicyclobacillaceae</taxon>
        <taxon>Tumebacillus</taxon>
    </lineage>
</organism>
<dbReference type="KEGG" id="tum:CBW65_02585"/>
<sequence length="218" mass="24436">MSLGRKSWTTTRMALISSVLLAIEVQGIGGKMNNYVQFLEEHLGKIQYGWSTDDKGESLPFQVVKYSGGPFSGTVTYSTLGLSNQPLRSPVSNKEIRQEIFLVTYSSFGDKNIPSILQYVGLNALRNKQAILRGDLFGPYGELFEASSLEALYVTIPVYFPDSFQTFISDGSSFVQSWLVPITREESDYIKKFGWDAFESELEVSDPDLVDFGRKSIF</sequence>
<name>A0A1Y0IKM8_9BACL</name>
<dbReference type="Pfam" id="PF05076">
    <property type="entry name" value="SUFU"/>
    <property type="match status" value="1"/>
</dbReference>
<keyword evidence="3" id="KW-1185">Reference proteome</keyword>
<proteinExistence type="predicted"/>
<dbReference type="Proteomes" id="UP000195437">
    <property type="component" value="Chromosome"/>
</dbReference>
<dbReference type="AlphaFoldDB" id="A0A1Y0IKM8"/>
<reference evidence="3" key="1">
    <citation type="submission" date="2017-05" db="EMBL/GenBank/DDBJ databases">
        <authorList>
            <person name="Sung H."/>
        </authorList>
    </citation>
    <scope>NUCLEOTIDE SEQUENCE [LARGE SCALE GENOMIC DNA]</scope>
    <source>
        <strain evidence="3">AR23208</strain>
    </source>
</reference>
<dbReference type="InterPro" id="IPR020941">
    <property type="entry name" value="SUFU-like_domain"/>
</dbReference>
<evidence type="ECO:0000259" key="1">
    <source>
        <dbReference type="Pfam" id="PF05076"/>
    </source>
</evidence>
<accession>A0A1Y0IKM8</accession>
<evidence type="ECO:0000313" key="2">
    <source>
        <dbReference type="EMBL" id="ARU60075.1"/>
    </source>
</evidence>
<protein>
    <recommendedName>
        <fullName evidence="1">Suppressor of fused-like domain-containing protein</fullName>
    </recommendedName>
</protein>